<proteinExistence type="inferred from homology"/>
<dbReference type="GO" id="GO:0006281">
    <property type="term" value="P:DNA repair"/>
    <property type="evidence" value="ECO:0007669"/>
    <property type="project" value="UniProtKB-UniRule"/>
</dbReference>
<evidence type="ECO:0000256" key="5">
    <source>
        <dbReference type="ARBA" id="ARBA00023172"/>
    </source>
</evidence>
<dbReference type="InterPro" id="IPR023627">
    <property type="entry name" value="Rcmb_RecR"/>
</dbReference>
<evidence type="ECO:0000259" key="8">
    <source>
        <dbReference type="PROSITE" id="PS50880"/>
    </source>
</evidence>
<dbReference type="HAMAP" id="MF_00017">
    <property type="entry name" value="RecR"/>
    <property type="match status" value="1"/>
</dbReference>
<keyword evidence="4 7" id="KW-0862">Zinc</keyword>
<keyword evidence="5 7" id="KW-0233">DNA recombination</keyword>
<dbReference type="SUPFAM" id="SSF111304">
    <property type="entry name" value="Recombination protein RecR"/>
    <property type="match status" value="1"/>
</dbReference>
<dbReference type="InterPro" id="IPR006171">
    <property type="entry name" value="TOPRIM_dom"/>
</dbReference>
<feature type="zinc finger region" description="C4-type" evidence="7">
    <location>
        <begin position="57"/>
        <end position="72"/>
    </location>
</feature>
<dbReference type="SMART" id="SM00493">
    <property type="entry name" value="TOPRIM"/>
    <property type="match status" value="1"/>
</dbReference>
<dbReference type="PROSITE" id="PS50880">
    <property type="entry name" value="TOPRIM"/>
    <property type="match status" value="1"/>
</dbReference>
<evidence type="ECO:0000256" key="2">
    <source>
        <dbReference type="ARBA" id="ARBA00022763"/>
    </source>
</evidence>
<dbReference type="PROSITE" id="PS01300">
    <property type="entry name" value="RECR"/>
    <property type="match status" value="1"/>
</dbReference>
<evidence type="ECO:0000256" key="7">
    <source>
        <dbReference type="HAMAP-Rule" id="MF_00017"/>
    </source>
</evidence>
<dbReference type="Gene3D" id="6.10.250.240">
    <property type="match status" value="1"/>
</dbReference>
<evidence type="ECO:0000256" key="3">
    <source>
        <dbReference type="ARBA" id="ARBA00022771"/>
    </source>
</evidence>
<dbReference type="InterPro" id="IPR034137">
    <property type="entry name" value="TOPRIM_RecR"/>
</dbReference>
<dbReference type="Pfam" id="PF21176">
    <property type="entry name" value="RecR_HhH"/>
    <property type="match status" value="1"/>
</dbReference>
<dbReference type="Gene3D" id="3.40.1360.10">
    <property type="match status" value="1"/>
</dbReference>
<name>A0A2M7SFJ7_9BACT</name>
<keyword evidence="1 7" id="KW-0479">Metal-binding</keyword>
<dbReference type="PANTHER" id="PTHR30446:SF0">
    <property type="entry name" value="RECOMBINATION PROTEIN RECR"/>
    <property type="match status" value="1"/>
</dbReference>
<comment type="function">
    <text evidence="7">May play a role in DNA repair. It seems to be involved in an RecBC-independent recombinational process of DNA repair. It may act with RecF and RecO.</text>
</comment>
<dbReference type="Pfam" id="PF21175">
    <property type="entry name" value="RecR_C"/>
    <property type="match status" value="1"/>
</dbReference>
<evidence type="ECO:0000256" key="4">
    <source>
        <dbReference type="ARBA" id="ARBA00022833"/>
    </source>
</evidence>
<dbReference type="NCBIfam" id="TIGR00615">
    <property type="entry name" value="recR"/>
    <property type="match status" value="1"/>
</dbReference>
<dbReference type="GO" id="GO:0006310">
    <property type="term" value="P:DNA recombination"/>
    <property type="evidence" value="ECO:0007669"/>
    <property type="project" value="UniProtKB-UniRule"/>
</dbReference>
<protein>
    <recommendedName>
        <fullName evidence="7">Recombination protein RecR</fullName>
    </recommendedName>
</protein>
<accession>A0A2M7SFJ7</accession>
<evidence type="ECO:0000313" key="9">
    <source>
        <dbReference type="EMBL" id="PIZ18315.1"/>
    </source>
</evidence>
<feature type="domain" description="Toprim" evidence="8">
    <location>
        <begin position="80"/>
        <end position="174"/>
    </location>
</feature>
<dbReference type="EMBL" id="PFMR01000003">
    <property type="protein sequence ID" value="PIZ18315.1"/>
    <property type="molecule type" value="Genomic_DNA"/>
</dbReference>
<dbReference type="CDD" id="cd01025">
    <property type="entry name" value="TOPRIM_recR"/>
    <property type="match status" value="1"/>
</dbReference>
<dbReference type="GO" id="GO:0008270">
    <property type="term" value="F:zinc ion binding"/>
    <property type="evidence" value="ECO:0007669"/>
    <property type="project" value="UniProtKB-KW"/>
</dbReference>
<comment type="caution">
    <text evidence="9">The sequence shown here is derived from an EMBL/GenBank/DDBJ whole genome shotgun (WGS) entry which is preliminary data.</text>
</comment>
<sequence length="197" mass="21671">MIYSKILQKLIEQLNKLPGIGPKTAQRLAIHILNSPGEDARELSAAIKEAKEKIKNCSVCFNLTEEDPCFICRDPGRDRSIICVVEQPSDLMAFEKIRQYKGLYHILGGAISPLEGINPEDLRIEALLSRLKDGIKEVVIATNPNAAGEATALFIAKLIKPSGIKVMRIAHGLPVGGDLEFADEITLLKSLEGRREM</sequence>
<gene>
    <name evidence="7" type="primary">recR</name>
    <name evidence="9" type="ORF">COY52_00105</name>
</gene>
<dbReference type="InterPro" id="IPR015967">
    <property type="entry name" value="Rcmb_RecR_Znf"/>
</dbReference>
<reference evidence="10" key="1">
    <citation type="submission" date="2017-09" db="EMBL/GenBank/DDBJ databases">
        <title>Depth-based differentiation of microbial function through sediment-hosted aquifers and enrichment of novel symbionts in the deep terrestrial subsurface.</title>
        <authorList>
            <person name="Probst A.J."/>
            <person name="Ladd B."/>
            <person name="Jarett J.K."/>
            <person name="Geller-Mcgrath D.E."/>
            <person name="Sieber C.M.K."/>
            <person name="Emerson J.B."/>
            <person name="Anantharaman K."/>
            <person name="Thomas B.C."/>
            <person name="Malmstrom R."/>
            <person name="Stieglmeier M."/>
            <person name="Klingl A."/>
            <person name="Woyke T."/>
            <person name="Ryan C.M."/>
            <person name="Banfield J.F."/>
        </authorList>
    </citation>
    <scope>NUCLEOTIDE SEQUENCE [LARGE SCALE GENOMIC DNA]</scope>
</reference>
<keyword evidence="2 7" id="KW-0227">DNA damage</keyword>
<dbReference type="AlphaFoldDB" id="A0A2M7SFJ7"/>
<comment type="similarity">
    <text evidence="7">Belongs to the RecR family.</text>
</comment>
<organism evidence="9 10">
    <name type="scientific">Candidatus Desantisbacteria bacterium CG_4_10_14_0_8_um_filter_48_22</name>
    <dbReference type="NCBI Taxonomy" id="1974543"/>
    <lineage>
        <taxon>Bacteria</taxon>
        <taxon>Candidatus Desantisiibacteriota</taxon>
    </lineage>
</organism>
<keyword evidence="3 7" id="KW-0863">Zinc-finger</keyword>
<dbReference type="Pfam" id="PF13662">
    <property type="entry name" value="Toprim_4"/>
    <property type="match status" value="1"/>
</dbReference>
<dbReference type="Gene3D" id="1.10.8.420">
    <property type="entry name" value="RecR Domain 1"/>
    <property type="match status" value="1"/>
</dbReference>
<dbReference type="InterPro" id="IPR000093">
    <property type="entry name" value="DNA_Rcmb_RecR"/>
</dbReference>
<dbReference type="GO" id="GO:0003677">
    <property type="term" value="F:DNA binding"/>
    <property type="evidence" value="ECO:0007669"/>
    <property type="project" value="UniProtKB-UniRule"/>
</dbReference>
<dbReference type="Gene3D" id="3.30.60.80">
    <property type="match status" value="1"/>
</dbReference>
<evidence type="ECO:0000256" key="1">
    <source>
        <dbReference type="ARBA" id="ARBA00022723"/>
    </source>
</evidence>
<evidence type="ECO:0000256" key="6">
    <source>
        <dbReference type="ARBA" id="ARBA00023204"/>
    </source>
</evidence>
<dbReference type="PANTHER" id="PTHR30446">
    <property type="entry name" value="RECOMBINATION PROTEIN RECR"/>
    <property type="match status" value="1"/>
</dbReference>
<keyword evidence="6 7" id="KW-0234">DNA repair</keyword>
<dbReference type="Pfam" id="PF02132">
    <property type="entry name" value="RecR_ZnF"/>
    <property type="match status" value="1"/>
</dbReference>
<dbReference type="Proteomes" id="UP000229307">
    <property type="component" value="Unassembled WGS sequence"/>
</dbReference>
<evidence type="ECO:0000313" key="10">
    <source>
        <dbReference type="Proteomes" id="UP000229307"/>
    </source>
</evidence>